<proteinExistence type="predicted"/>
<protein>
    <submittedName>
        <fullName evidence="1">Uncharacterized protein</fullName>
    </submittedName>
</protein>
<dbReference type="EMBL" id="RXMA01000134">
    <property type="protein sequence ID" value="RTR09421.1"/>
    <property type="molecule type" value="Genomic_DNA"/>
</dbReference>
<comment type="caution">
    <text evidence="1">The sequence shown here is derived from an EMBL/GenBank/DDBJ whole genome shotgun (WGS) entry which is preliminary data.</text>
</comment>
<dbReference type="RefSeq" id="WP_210211585.1">
    <property type="nucleotide sequence ID" value="NZ_RXMA01000134.1"/>
</dbReference>
<feature type="non-terminal residue" evidence="1">
    <location>
        <position position="166"/>
    </location>
</feature>
<evidence type="ECO:0000313" key="1">
    <source>
        <dbReference type="EMBL" id="RTR09421.1"/>
    </source>
</evidence>
<dbReference type="Proteomes" id="UP000277007">
    <property type="component" value="Unassembled WGS sequence"/>
</dbReference>
<reference evidence="1 2" key="1">
    <citation type="submission" date="2018-12" db="EMBL/GenBank/DDBJ databases">
        <authorList>
            <person name="Yang Y."/>
        </authorList>
    </citation>
    <scope>NUCLEOTIDE SEQUENCE [LARGE SCALE GENOMIC DNA]</scope>
    <source>
        <strain evidence="1 2">L-25-5w-1</strain>
    </source>
</reference>
<dbReference type="AlphaFoldDB" id="A0A3S0HT49"/>
<organism evidence="1 2">
    <name type="scientific">Azospirillum griseum</name>
    <dbReference type="NCBI Taxonomy" id="2496639"/>
    <lineage>
        <taxon>Bacteria</taxon>
        <taxon>Pseudomonadati</taxon>
        <taxon>Pseudomonadota</taxon>
        <taxon>Alphaproteobacteria</taxon>
        <taxon>Rhodospirillales</taxon>
        <taxon>Azospirillaceae</taxon>
        <taxon>Azospirillum</taxon>
    </lineage>
</organism>
<gene>
    <name evidence="1" type="ORF">EJ903_26505</name>
</gene>
<keyword evidence="2" id="KW-1185">Reference proteome</keyword>
<sequence length="166" mass="17755">MNFSYPNVDFQGFPSTVELADGTYVVAWSRRSDGSGTGIAGQRFAADGSPIGGHFAIATVSSANQLRPNVAALPGGGFLVSWESDQDGSTWNIYQQRFDAAFNKVGGPVTVNTTIPYNQNYSQTTVLADGGWVVDWWSNGQDGSGWGVYQQRFNASGTKVGGEERV</sequence>
<evidence type="ECO:0000313" key="2">
    <source>
        <dbReference type="Proteomes" id="UP000277007"/>
    </source>
</evidence>
<accession>A0A3S0HT49</accession>
<name>A0A3S0HT49_9PROT</name>